<evidence type="ECO:0000313" key="2">
    <source>
        <dbReference type="Proteomes" id="UP001175227"/>
    </source>
</evidence>
<dbReference type="EMBL" id="JAUEPR010000007">
    <property type="protein sequence ID" value="KAK0482780.1"/>
    <property type="molecule type" value="Genomic_DNA"/>
</dbReference>
<name>A0AA39PF78_9AGAR</name>
<comment type="caution">
    <text evidence="1">The sequence shown here is derived from an EMBL/GenBank/DDBJ whole genome shotgun (WGS) entry which is preliminary data.</text>
</comment>
<dbReference type="Proteomes" id="UP001175227">
    <property type="component" value="Unassembled WGS sequence"/>
</dbReference>
<protein>
    <submittedName>
        <fullName evidence="1">Uncharacterized protein</fullName>
    </submittedName>
</protein>
<dbReference type="AlphaFoldDB" id="A0AA39PF78"/>
<keyword evidence="2" id="KW-1185">Reference proteome</keyword>
<organism evidence="1 2">
    <name type="scientific">Armillaria novae-zelandiae</name>
    <dbReference type="NCBI Taxonomy" id="153914"/>
    <lineage>
        <taxon>Eukaryota</taxon>
        <taxon>Fungi</taxon>
        <taxon>Dikarya</taxon>
        <taxon>Basidiomycota</taxon>
        <taxon>Agaricomycotina</taxon>
        <taxon>Agaricomycetes</taxon>
        <taxon>Agaricomycetidae</taxon>
        <taxon>Agaricales</taxon>
        <taxon>Marasmiineae</taxon>
        <taxon>Physalacriaceae</taxon>
        <taxon>Armillaria</taxon>
    </lineage>
</organism>
<gene>
    <name evidence="1" type="ORF">IW261DRAFT_1469659</name>
</gene>
<proteinExistence type="predicted"/>
<accession>A0AA39PF78</accession>
<reference evidence="1" key="1">
    <citation type="submission" date="2023-06" db="EMBL/GenBank/DDBJ databases">
        <authorList>
            <consortium name="Lawrence Berkeley National Laboratory"/>
            <person name="Ahrendt S."/>
            <person name="Sahu N."/>
            <person name="Indic B."/>
            <person name="Wong-Bajracharya J."/>
            <person name="Merenyi Z."/>
            <person name="Ke H.-M."/>
            <person name="Monk M."/>
            <person name="Kocsube S."/>
            <person name="Drula E."/>
            <person name="Lipzen A."/>
            <person name="Balint B."/>
            <person name="Henrissat B."/>
            <person name="Andreopoulos B."/>
            <person name="Martin F.M."/>
            <person name="Harder C.B."/>
            <person name="Rigling D."/>
            <person name="Ford K.L."/>
            <person name="Foster G.D."/>
            <person name="Pangilinan J."/>
            <person name="Papanicolaou A."/>
            <person name="Barry K."/>
            <person name="LaButti K."/>
            <person name="Viragh M."/>
            <person name="Koriabine M."/>
            <person name="Yan M."/>
            <person name="Riley R."/>
            <person name="Champramary S."/>
            <person name="Plett K.L."/>
            <person name="Tsai I.J."/>
            <person name="Slot J."/>
            <person name="Sipos G."/>
            <person name="Plett J."/>
            <person name="Nagy L.G."/>
            <person name="Grigoriev I.V."/>
        </authorList>
    </citation>
    <scope>NUCLEOTIDE SEQUENCE</scope>
    <source>
        <strain evidence="1">ICMP 16352</strain>
    </source>
</reference>
<evidence type="ECO:0000313" key="1">
    <source>
        <dbReference type="EMBL" id="KAK0482780.1"/>
    </source>
</evidence>
<sequence>MAAVTHWSRRQSSRALEAVSLGEMVRRHPSIFVRNIIHTRCITPSWPLYRSRTTCSASSCSSMSTQPFNTAIQAHLHHLKTHRFSLPPSCSEEIHLYFHNLGLDVASIVEPIDSFLRVVEATRSCSALSEIPIIWGCIKYILGVVHDRPSLSTRSTSLEHISRRLRLYHNYPLHALQSMDLRIAEVYCNLLGLLCKIQKPFRHRGKIAVLFKRATSRYWAASELQKAVDDLDSAQDRLEAELHRQYDSSSETDNEWVRSEVEKIQKVGTWPRREERRKTFLTTGFMVMPASGSIVY</sequence>